<dbReference type="CDD" id="cd14859">
    <property type="entry name" value="PMEI_like"/>
    <property type="match status" value="1"/>
</dbReference>
<comment type="similarity">
    <text evidence="3">Belongs to the PMEI family.</text>
</comment>
<dbReference type="Gene3D" id="1.20.140.40">
    <property type="entry name" value="Invertase/pectin methylesterase inhibitor family protein"/>
    <property type="match status" value="1"/>
</dbReference>
<evidence type="ECO:0000256" key="1">
    <source>
        <dbReference type="ARBA" id="ARBA00022729"/>
    </source>
</evidence>
<dbReference type="InterPro" id="IPR006501">
    <property type="entry name" value="Pectinesterase_inhib_dom"/>
</dbReference>
<dbReference type="EMBL" id="CAXHTB010000009">
    <property type="protein sequence ID" value="CAL0312495.1"/>
    <property type="molecule type" value="Genomic_DNA"/>
</dbReference>
<proteinExistence type="inferred from homology"/>
<gene>
    <name evidence="5" type="ORF">LLUT_LOCUS13555</name>
</gene>
<evidence type="ECO:0000256" key="3">
    <source>
        <dbReference type="ARBA" id="ARBA00038471"/>
    </source>
</evidence>
<name>A0AAV1WST8_LUPLU</name>
<dbReference type="AlphaFoldDB" id="A0AAV1WST8"/>
<dbReference type="PANTHER" id="PTHR35357">
    <property type="entry name" value="OS02G0537100 PROTEIN"/>
    <property type="match status" value="1"/>
</dbReference>
<keyword evidence="2" id="KW-1015">Disulfide bond</keyword>
<dbReference type="Proteomes" id="UP001497480">
    <property type="component" value="Unassembled WGS sequence"/>
</dbReference>
<reference evidence="5 6" key="1">
    <citation type="submission" date="2024-03" db="EMBL/GenBank/DDBJ databases">
        <authorList>
            <person name="Martinez-Hernandez J."/>
        </authorList>
    </citation>
    <scope>NUCLEOTIDE SEQUENCE [LARGE SCALE GENOMIC DNA]</scope>
</reference>
<keyword evidence="1" id="KW-0732">Signal</keyword>
<evidence type="ECO:0000313" key="5">
    <source>
        <dbReference type="EMBL" id="CAL0312495.1"/>
    </source>
</evidence>
<dbReference type="PANTHER" id="PTHR35357:SF8">
    <property type="entry name" value="OS01G0111000 PROTEIN"/>
    <property type="match status" value="1"/>
</dbReference>
<dbReference type="GO" id="GO:0004857">
    <property type="term" value="F:enzyme inhibitor activity"/>
    <property type="evidence" value="ECO:0007669"/>
    <property type="project" value="InterPro"/>
</dbReference>
<protein>
    <recommendedName>
        <fullName evidence="4">Pectinesterase inhibitor domain-containing protein</fullName>
    </recommendedName>
</protein>
<keyword evidence="6" id="KW-1185">Reference proteome</keyword>
<dbReference type="SMART" id="SM00856">
    <property type="entry name" value="PMEI"/>
    <property type="match status" value="1"/>
</dbReference>
<organism evidence="5 6">
    <name type="scientific">Lupinus luteus</name>
    <name type="common">European yellow lupine</name>
    <dbReference type="NCBI Taxonomy" id="3873"/>
    <lineage>
        <taxon>Eukaryota</taxon>
        <taxon>Viridiplantae</taxon>
        <taxon>Streptophyta</taxon>
        <taxon>Embryophyta</taxon>
        <taxon>Tracheophyta</taxon>
        <taxon>Spermatophyta</taxon>
        <taxon>Magnoliopsida</taxon>
        <taxon>eudicotyledons</taxon>
        <taxon>Gunneridae</taxon>
        <taxon>Pentapetalae</taxon>
        <taxon>rosids</taxon>
        <taxon>fabids</taxon>
        <taxon>Fabales</taxon>
        <taxon>Fabaceae</taxon>
        <taxon>Papilionoideae</taxon>
        <taxon>50 kb inversion clade</taxon>
        <taxon>genistoids sensu lato</taxon>
        <taxon>core genistoids</taxon>
        <taxon>Genisteae</taxon>
        <taxon>Lupinus</taxon>
    </lineage>
</organism>
<sequence length="185" mass="20640">MKFHILDEVYLGLRANANGHEHEEVREPVNVAKDNVVSSNKLVDDECAKTSDYSCCIKSLYSDSRTANADRVVLAYVAFDLAYLDATNTSEYIEKLIDKTTSRCDRANLEDCAADYEKAESKLAIAHNDLDSETYDALADYAGNASLAVEHCQCTIKGTYPKLHSRNHDFKGLCEIFIVVAKLFI</sequence>
<evidence type="ECO:0000313" key="6">
    <source>
        <dbReference type="Proteomes" id="UP001497480"/>
    </source>
</evidence>
<evidence type="ECO:0000259" key="4">
    <source>
        <dbReference type="SMART" id="SM00856"/>
    </source>
</evidence>
<accession>A0AAV1WST8</accession>
<evidence type="ECO:0000256" key="2">
    <source>
        <dbReference type="ARBA" id="ARBA00023157"/>
    </source>
</evidence>
<comment type="caution">
    <text evidence="5">The sequence shown here is derived from an EMBL/GenBank/DDBJ whole genome shotgun (WGS) entry which is preliminary data.</text>
</comment>
<dbReference type="SUPFAM" id="SSF101148">
    <property type="entry name" value="Plant invertase/pectin methylesterase inhibitor"/>
    <property type="match status" value="1"/>
</dbReference>
<feature type="domain" description="Pectinesterase inhibitor" evidence="4">
    <location>
        <begin position="38"/>
        <end position="180"/>
    </location>
</feature>
<dbReference type="InterPro" id="IPR035513">
    <property type="entry name" value="Invertase/methylesterase_inhib"/>
</dbReference>
<dbReference type="Pfam" id="PF04043">
    <property type="entry name" value="PMEI"/>
    <property type="match status" value="1"/>
</dbReference>
<dbReference type="NCBIfam" id="TIGR01614">
    <property type="entry name" value="PME_inhib"/>
    <property type="match status" value="1"/>
</dbReference>